<evidence type="ECO:0000313" key="2">
    <source>
        <dbReference type="Proteomes" id="UP000229976"/>
    </source>
</evidence>
<name>A0A2G9YTN7_9BACT</name>
<reference evidence="1 2" key="1">
    <citation type="submission" date="2017-09" db="EMBL/GenBank/DDBJ databases">
        <title>Depth-based differentiation of microbial function through sediment-hosted aquifers and enrichment of novel symbionts in the deep terrestrial subsurface.</title>
        <authorList>
            <person name="Probst A.J."/>
            <person name="Ladd B."/>
            <person name="Jarett J.K."/>
            <person name="Geller-Mcgrath D.E."/>
            <person name="Sieber C.M."/>
            <person name="Emerson J.B."/>
            <person name="Anantharaman K."/>
            <person name="Thomas B.C."/>
            <person name="Malmstrom R."/>
            <person name="Stieglmeier M."/>
            <person name="Klingl A."/>
            <person name="Woyke T."/>
            <person name="Ryan C.M."/>
            <person name="Banfield J.F."/>
        </authorList>
    </citation>
    <scope>NUCLEOTIDE SEQUENCE [LARGE SCALE GENOMIC DNA]</scope>
    <source>
        <strain evidence="1">CG23_combo_of_CG06-09_8_20_14_all_39_17</strain>
    </source>
</reference>
<evidence type="ECO:0000313" key="1">
    <source>
        <dbReference type="EMBL" id="PIP22588.1"/>
    </source>
</evidence>
<dbReference type="Pfam" id="PF09504">
    <property type="entry name" value="RE_Bsp6I"/>
    <property type="match status" value="1"/>
</dbReference>
<protein>
    <recommendedName>
        <fullName evidence="3">Restriction endonuclease</fullName>
    </recommendedName>
</protein>
<dbReference type="EMBL" id="PCRO01000038">
    <property type="protein sequence ID" value="PIP22588.1"/>
    <property type="molecule type" value="Genomic_DNA"/>
</dbReference>
<dbReference type="AlphaFoldDB" id="A0A2G9YTN7"/>
<evidence type="ECO:0008006" key="3">
    <source>
        <dbReference type="Google" id="ProtNLM"/>
    </source>
</evidence>
<dbReference type="Proteomes" id="UP000229976">
    <property type="component" value="Unassembled WGS sequence"/>
</dbReference>
<dbReference type="InterPro" id="IPR019037">
    <property type="entry name" value="Restrct_endonuc_II_Bsp6I"/>
</dbReference>
<organism evidence="1 2">
    <name type="scientific">Candidatus Nealsonbacteria bacterium CG23_combo_of_CG06-09_8_20_14_all_39_17</name>
    <dbReference type="NCBI Taxonomy" id="1974722"/>
    <lineage>
        <taxon>Bacteria</taxon>
        <taxon>Candidatus Nealsoniibacteriota</taxon>
    </lineage>
</organism>
<comment type="caution">
    <text evidence="1">The sequence shown here is derived from an EMBL/GenBank/DDBJ whole genome shotgun (WGS) entry which is preliminary data.</text>
</comment>
<sequence length="189" mass="21878">MKLGNFTVKTKNGAMEIEVAYFDSHDAKVFKRLFDVWVKLNNGLGKYGRKTNIPEVLSEGMFCIFSKSARCQRKLKGKGSVSFDTINLKTGEREQIKASSIKSDLSSFGPKSEWDRLYFMSFYNNGNPDGTFDVYKIPNKLIYENKVNKGQTMKRQQKEKRRPRFSIMDDIIKAYKIKPMGKNIKVWQS</sequence>
<gene>
    <name evidence="1" type="ORF">COX37_03190</name>
</gene>
<proteinExistence type="predicted"/>
<accession>A0A2G9YTN7</accession>